<evidence type="ECO:0000313" key="5">
    <source>
        <dbReference type="Proteomes" id="UP001262410"/>
    </source>
</evidence>
<keyword evidence="5" id="KW-1185">Reference proteome</keyword>
<dbReference type="SUPFAM" id="SSF52096">
    <property type="entry name" value="ClpP/crotonase"/>
    <property type="match status" value="1"/>
</dbReference>
<dbReference type="Pfam" id="PF00378">
    <property type="entry name" value="ECH_1"/>
    <property type="match status" value="1"/>
</dbReference>
<proteinExistence type="inferred from homology"/>
<dbReference type="EMBL" id="JAVDPW010000001">
    <property type="protein sequence ID" value="MDR6287961.1"/>
    <property type="molecule type" value="Genomic_DNA"/>
</dbReference>
<comment type="caution">
    <text evidence="4">The sequence shown here is derived from an EMBL/GenBank/DDBJ whole genome shotgun (WGS) entry which is preliminary data.</text>
</comment>
<evidence type="ECO:0000256" key="3">
    <source>
        <dbReference type="RuleBase" id="RU003707"/>
    </source>
</evidence>
<dbReference type="InterPro" id="IPR018376">
    <property type="entry name" value="Enoyl-CoA_hyd/isom_CS"/>
</dbReference>
<dbReference type="RefSeq" id="WP_309791893.1">
    <property type="nucleotide sequence ID" value="NZ_JAVDPW010000001.1"/>
</dbReference>
<organism evidence="4 5">
    <name type="scientific">Inquilinus ginsengisoli</name>
    <dbReference type="NCBI Taxonomy" id="363840"/>
    <lineage>
        <taxon>Bacteria</taxon>
        <taxon>Pseudomonadati</taxon>
        <taxon>Pseudomonadota</taxon>
        <taxon>Alphaproteobacteria</taxon>
        <taxon>Rhodospirillales</taxon>
        <taxon>Rhodospirillaceae</taxon>
        <taxon>Inquilinus</taxon>
    </lineage>
</organism>
<reference evidence="4 5" key="1">
    <citation type="submission" date="2023-07" db="EMBL/GenBank/DDBJ databases">
        <title>Sorghum-associated microbial communities from plants grown in Nebraska, USA.</title>
        <authorList>
            <person name="Schachtman D."/>
        </authorList>
    </citation>
    <scope>NUCLEOTIDE SEQUENCE [LARGE SCALE GENOMIC DNA]</scope>
    <source>
        <strain evidence="4 5">584</strain>
    </source>
</reference>
<evidence type="ECO:0000313" key="4">
    <source>
        <dbReference type="EMBL" id="MDR6287961.1"/>
    </source>
</evidence>
<sequence>MTDTPIRWFRDGRLARLVLDRPARHNAISAAMWRALPGLCAEIDADPEVAAVIVEGAGGQAFSAGADIHEFGTVFADEASTQAYNAAVRAALHAVESLDRPSIALVRGLCVGGGCGLALACDLRFAGAPARLGITPSRLGLAYSFADTRRLVATVGPARAKDMLFSGRLLDAAEALAIGLVDRVLPDDAVEAVALDYARTLAERAPLSLRATKRMVEAMMAGADADTAETAALVDAAYRSADFREGQAAFAERRPPRFRGA</sequence>
<dbReference type="Proteomes" id="UP001262410">
    <property type="component" value="Unassembled WGS sequence"/>
</dbReference>
<dbReference type="PANTHER" id="PTHR11941:SF54">
    <property type="entry name" value="ENOYL-COA HYDRATASE, MITOCHONDRIAL"/>
    <property type="match status" value="1"/>
</dbReference>
<protein>
    <submittedName>
        <fullName evidence="4">Enoyl-CoA hydratase/carnithine racemase</fullName>
    </submittedName>
</protein>
<dbReference type="PROSITE" id="PS00166">
    <property type="entry name" value="ENOYL_COA_HYDRATASE"/>
    <property type="match status" value="1"/>
</dbReference>
<evidence type="ECO:0000256" key="2">
    <source>
        <dbReference type="ARBA" id="ARBA00023239"/>
    </source>
</evidence>
<dbReference type="CDD" id="cd06558">
    <property type="entry name" value="crotonase-like"/>
    <property type="match status" value="1"/>
</dbReference>
<gene>
    <name evidence="4" type="ORF">E9232_000460</name>
</gene>
<dbReference type="InterPro" id="IPR001753">
    <property type="entry name" value="Enoyl-CoA_hydra/iso"/>
</dbReference>
<comment type="similarity">
    <text evidence="1 3">Belongs to the enoyl-CoA hydratase/isomerase family.</text>
</comment>
<dbReference type="InterPro" id="IPR014748">
    <property type="entry name" value="Enoyl-CoA_hydra_C"/>
</dbReference>
<dbReference type="InterPro" id="IPR029045">
    <property type="entry name" value="ClpP/crotonase-like_dom_sf"/>
</dbReference>
<keyword evidence="2" id="KW-0456">Lyase</keyword>
<dbReference type="PANTHER" id="PTHR11941">
    <property type="entry name" value="ENOYL-COA HYDRATASE-RELATED"/>
    <property type="match status" value="1"/>
</dbReference>
<dbReference type="Gene3D" id="3.90.226.10">
    <property type="entry name" value="2-enoyl-CoA Hydratase, Chain A, domain 1"/>
    <property type="match status" value="1"/>
</dbReference>
<name>A0ABU1JH64_9PROT</name>
<dbReference type="Gene3D" id="1.10.12.10">
    <property type="entry name" value="Lyase 2-enoyl-coa Hydratase, Chain A, domain 2"/>
    <property type="match status" value="1"/>
</dbReference>
<evidence type="ECO:0000256" key="1">
    <source>
        <dbReference type="ARBA" id="ARBA00005254"/>
    </source>
</evidence>
<accession>A0ABU1JH64</accession>